<organism evidence="2 3">
    <name type="scientific">Psophocarpus tetragonolobus</name>
    <name type="common">Winged bean</name>
    <name type="synonym">Dolichos tetragonolobus</name>
    <dbReference type="NCBI Taxonomy" id="3891"/>
    <lineage>
        <taxon>Eukaryota</taxon>
        <taxon>Viridiplantae</taxon>
        <taxon>Streptophyta</taxon>
        <taxon>Embryophyta</taxon>
        <taxon>Tracheophyta</taxon>
        <taxon>Spermatophyta</taxon>
        <taxon>Magnoliopsida</taxon>
        <taxon>eudicotyledons</taxon>
        <taxon>Gunneridae</taxon>
        <taxon>Pentapetalae</taxon>
        <taxon>rosids</taxon>
        <taxon>fabids</taxon>
        <taxon>Fabales</taxon>
        <taxon>Fabaceae</taxon>
        <taxon>Papilionoideae</taxon>
        <taxon>50 kb inversion clade</taxon>
        <taxon>NPAAA clade</taxon>
        <taxon>indigoferoid/millettioid clade</taxon>
        <taxon>Phaseoleae</taxon>
        <taxon>Psophocarpus</taxon>
    </lineage>
</organism>
<keyword evidence="1" id="KW-0732">Signal</keyword>
<feature type="chain" id="PRO_5042860207" evidence="1">
    <location>
        <begin position="26"/>
        <end position="94"/>
    </location>
</feature>
<gene>
    <name evidence="2" type="ORF">VNO78_11563</name>
</gene>
<comment type="caution">
    <text evidence="2">The sequence shown here is derived from an EMBL/GenBank/DDBJ whole genome shotgun (WGS) entry which is preliminary data.</text>
</comment>
<sequence>MVSFRSLFLALFIVLSLFSIGEVRASRKLLAPTIPDLGNLPDLPNLEYPPFPSGNFQWPEYRLPSFLRPNNPSIPSGSYFFTPPATTTTTSPKP</sequence>
<accession>A0AAN9XP28</accession>
<dbReference type="PANTHER" id="PTHR48216:SF1">
    <property type="match status" value="1"/>
</dbReference>
<proteinExistence type="predicted"/>
<feature type="signal peptide" evidence="1">
    <location>
        <begin position="1"/>
        <end position="25"/>
    </location>
</feature>
<evidence type="ECO:0000313" key="2">
    <source>
        <dbReference type="EMBL" id="KAK7400357.1"/>
    </source>
</evidence>
<dbReference type="AlphaFoldDB" id="A0AAN9XP28"/>
<keyword evidence="3" id="KW-1185">Reference proteome</keyword>
<dbReference type="Proteomes" id="UP001386955">
    <property type="component" value="Unassembled WGS sequence"/>
</dbReference>
<evidence type="ECO:0000313" key="3">
    <source>
        <dbReference type="Proteomes" id="UP001386955"/>
    </source>
</evidence>
<reference evidence="2 3" key="1">
    <citation type="submission" date="2024-01" db="EMBL/GenBank/DDBJ databases">
        <title>The genomes of 5 underutilized Papilionoideae crops provide insights into root nodulation and disease resistanc.</title>
        <authorList>
            <person name="Jiang F."/>
        </authorList>
    </citation>
    <scope>NUCLEOTIDE SEQUENCE [LARGE SCALE GENOMIC DNA]</scope>
    <source>
        <strain evidence="2">DUOXIRENSHENG_FW03</strain>
        <tissue evidence="2">Leaves</tissue>
    </source>
</reference>
<dbReference type="EMBL" id="JAYMYS010000003">
    <property type="protein sequence ID" value="KAK7400357.1"/>
    <property type="molecule type" value="Genomic_DNA"/>
</dbReference>
<name>A0AAN9XP28_PSOTE</name>
<dbReference type="PANTHER" id="PTHR48216">
    <property type="match status" value="1"/>
</dbReference>
<protein>
    <submittedName>
        <fullName evidence="2">Uncharacterized protein</fullName>
    </submittedName>
</protein>
<evidence type="ECO:0000256" key="1">
    <source>
        <dbReference type="SAM" id="SignalP"/>
    </source>
</evidence>